<dbReference type="InterPro" id="IPR001604">
    <property type="entry name" value="Endo_G_ENPP1-like_dom"/>
</dbReference>
<dbReference type="AlphaFoldDB" id="A0A0A1XSF7"/>
<feature type="domain" description="ENPP1-3/EXOG-like endonuclease/phosphodiesterase" evidence="7">
    <location>
        <begin position="137"/>
        <end position="362"/>
    </location>
</feature>
<sequence length="394" mass="44451">MFKLWLKLELLLAFGSVFANACTITIPTDLPDPQPVIVIGEELFHPLNEVTEVQENDEITLHCAGNGNRVVALSQQTATLKCQGGKFYSQEKKKAYALKDLQCTRIPTSELLVTQNACAEGAGVFYEVGFQVNDVFLSVFTICYDSENEHALYSRSIVNGAAQNFKINDSTRRSFRADGMRFTTTATNNFYTNKNQRTRFEALFGTDQTYINSNSFLARGHLAPDADFVFSYEQLATYYYANCAPEWQVVNAGNWVRVENAVRKLASSFGSDLLTFTSTLDVLELPNPANKQLSEIYLDKTEIISAPKWYYKVVMHPNLPIDVVFVTLNNPFATVGKEVEFCNNICGKYGLDSSFYGDASRGYTFCCELNDFWSSIMNDETPYYELPEGWSYKN</sequence>
<dbReference type="GO" id="GO:0004521">
    <property type="term" value="F:RNA endonuclease activity"/>
    <property type="evidence" value="ECO:0007669"/>
    <property type="project" value="TreeGrafter"/>
</dbReference>
<dbReference type="PANTHER" id="PTHR13966:SF17">
    <property type="entry name" value="ENDONUCLEASE-RELATED"/>
    <property type="match status" value="1"/>
</dbReference>
<dbReference type="InterPro" id="IPR020821">
    <property type="entry name" value="ENPP1-3/EXOG-like_nuc-like"/>
</dbReference>
<evidence type="ECO:0000256" key="1">
    <source>
        <dbReference type="ARBA" id="ARBA00010052"/>
    </source>
</evidence>
<dbReference type="GO" id="GO:0005634">
    <property type="term" value="C:nucleus"/>
    <property type="evidence" value="ECO:0007669"/>
    <property type="project" value="TreeGrafter"/>
</dbReference>
<feature type="active site" description="Proton acceptor" evidence="4">
    <location>
        <position position="221"/>
    </location>
</feature>
<dbReference type="GO" id="GO:0046872">
    <property type="term" value="F:metal ion binding"/>
    <property type="evidence" value="ECO:0007669"/>
    <property type="project" value="UniProtKB-KW"/>
</dbReference>
<dbReference type="Pfam" id="PF01223">
    <property type="entry name" value="Endonuclease_NS"/>
    <property type="match status" value="1"/>
</dbReference>
<keyword evidence="6" id="KW-0732">Signal</keyword>
<dbReference type="GO" id="GO:0000014">
    <property type="term" value="F:single-stranded DNA endodeoxyribonuclease activity"/>
    <property type="evidence" value="ECO:0007669"/>
    <property type="project" value="TreeGrafter"/>
</dbReference>
<evidence type="ECO:0000259" key="7">
    <source>
        <dbReference type="SMART" id="SM00477"/>
    </source>
</evidence>
<dbReference type="PANTHER" id="PTHR13966">
    <property type="entry name" value="ENDONUCLEASE RELATED"/>
    <property type="match status" value="1"/>
</dbReference>
<feature type="signal peptide" evidence="6">
    <location>
        <begin position="1"/>
        <end position="21"/>
    </location>
</feature>
<evidence type="ECO:0000256" key="2">
    <source>
        <dbReference type="ARBA" id="ARBA00022722"/>
    </source>
</evidence>
<comment type="similarity">
    <text evidence="1">Belongs to the DNA/RNA non-specific endonuclease family.</text>
</comment>
<dbReference type="Gene3D" id="3.40.570.10">
    <property type="entry name" value="Extracellular Endonuclease, subunit A"/>
    <property type="match status" value="1"/>
</dbReference>
<name>A0A0A1XSF7_ZEUCU</name>
<feature type="binding site" evidence="5">
    <location>
        <position position="251"/>
    </location>
    <ligand>
        <name>Mg(2+)</name>
        <dbReference type="ChEBI" id="CHEBI:18420"/>
        <note>catalytic</note>
    </ligand>
</feature>
<reference evidence="9" key="1">
    <citation type="submission" date="2014-11" db="EMBL/GenBank/DDBJ databases">
        <authorList>
            <person name="Geib S."/>
        </authorList>
    </citation>
    <scope>NUCLEOTIDE SEQUENCE</scope>
</reference>
<dbReference type="GO" id="GO:0005743">
    <property type="term" value="C:mitochondrial inner membrane"/>
    <property type="evidence" value="ECO:0007669"/>
    <property type="project" value="TreeGrafter"/>
</dbReference>
<keyword evidence="2" id="KW-0540">Nuclease</keyword>
<gene>
    <name evidence="9" type="primary">exog_3</name>
    <name evidence="9" type="ORF">g.20722</name>
</gene>
<dbReference type="SMART" id="SM00477">
    <property type="entry name" value="NUC"/>
    <property type="match status" value="1"/>
</dbReference>
<reference evidence="9" key="2">
    <citation type="journal article" date="2015" name="Gigascience">
        <title>Reconstructing a comprehensive transcriptome assembly of a white-pupal translocated strain of the pest fruit fly Bactrocera cucurbitae.</title>
        <authorList>
            <person name="Sim S.B."/>
            <person name="Calla B."/>
            <person name="Hall B."/>
            <person name="DeRego T."/>
            <person name="Geib S.M."/>
        </authorList>
    </citation>
    <scope>NUCLEOTIDE SEQUENCE</scope>
</reference>
<evidence type="ECO:0000256" key="3">
    <source>
        <dbReference type="ARBA" id="ARBA00022759"/>
    </source>
</evidence>
<keyword evidence="5" id="KW-0479">Metal-binding</keyword>
<evidence type="ECO:0000256" key="5">
    <source>
        <dbReference type="PIRSR" id="PIRSR640255-2"/>
    </source>
</evidence>
<accession>A0A0A1XSF7</accession>
<dbReference type="SMART" id="SM00892">
    <property type="entry name" value="Endonuclease_NS"/>
    <property type="match status" value="1"/>
</dbReference>
<organism evidence="9">
    <name type="scientific">Zeugodacus cucurbitae</name>
    <name type="common">Melon fruit fly</name>
    <name type="synonym">Bactrocera cucurbitae</name>
    <dbReference type="NCBI Taxonomy" id="28588"/>
    <lineage>
        <taxon>Eukaryota</taxon>
        <taxon>Metazoa</taxon>
        <taxon>Ecdysozoa</taxon>
        <taxon>Arthropoda</taxon>
        <taxon>Hexapoda</taxon>
        <taxon>Insecta</taxon>
        <taxon>Pterygota</taxon>
        <taxon>Neoptera</taxon>
        <taxon>Endopterygota</taxon>
        <taxon>Diptera</taxon>
        <taxon>Brachycera</taxon>
        <taxon>Muscomorpha</taxon>
        <taxon>Tephritoidea</taxon>
        <taxon>Tephritidae</taxon>
        <taxon>Zeugodacus</taxon>
        <taxon>Zeugodacus</taxon>
    </lineage>
</organism>
<dbReference type="InterPro" id="IPR044925">
    <property type="entry name" value="His-Me_finger_sf"/>
</dbReference>
<dbReference type="SUPFAM" id="SSF54060">
    <property type="entry name" value="His-Me finger endonucleases"/>
    <property type="match status" value="1"/>
</dbReference>
<evidence type="ECO:0000256" key="6">
    <source>
        <dbReference type="SAM" id="SignalP"/>
    </source>
</evidence>
<dbReference type="GO" id="GO:0003676">
    <property type="term" value="F:nucleic acid binding"/>
    <property type="evidence" value="ECO:0007669"/>
    <property type="project" value="InterPro"/>
</dbReference>
<feature type="chain" id="PRO_5001995357" evidence="6">
    <location>
        <begin position="22"/>
        <end position="394"/>
    </location>
</feature>
<proteinExistence type="inferred from homology"/>
<evidence type="ECO:0000313" key="9">
    <source>
        <dbReference type="EMBL" id="JAD13790.1"/>
    </source>
</evidence>
<protein>
    <submittedName>
        <fullName evidence="9">Nuclease EXOG, mitochondrial</fullName>
    </submittedName>
</protein>
<feature type="domain" description="DNA/RNA non-specific endonuclease/pyrophosphatase/phosphodiesterase" evidence="8">
    <location>
        <begin position="136"/>
        <end position="372"/>
    </location>
</feature>
<evidence type="ECO:0000256" key="4">
    <source>
        <dbReference type="PIRSR" id="PIRSR640255-1"/>
    </source>
</evidence>
<dbReference type="InterPro" id="IPR044929">
    <property type="entry name" value="DNA/RNA_non-sp_Endonuclease_sf"/>
</dbReference>
<keyword evidence="3" id="KW-0255">Endonuclease</keyword>
<evidence type="ECO:0000259" key="8">
    <source>
        <dbReference type="SMART" id="SM00892"/>
    </source>
</evidence>
<dbReference type="InterPro" id="IPR040255">
    <property type="entry name" value="Non-specific_endonuclease"/>
</dbReference>
<dbReference type="GO" id="GO:0006309">
    <property type="term" value="P:apoptotic DNA fragmentation"/>
    <property type="evidence" value="ECO:0007669"/>
    <property type="project" value="TreeGrafter"/>
</dbReference>
<dbReference type="EMBL" id="GBXI01000502">
    <property type="protein sequence ID" value="JAD13790.1"/>
    <property type="molecule type" value="Transcribed_RNA"/>
</dbReference>
<keyword evidence="3" id="KW-0378">Hydrolase</keyword>